<gene>
    <name evidence="1" type="ORF">LVJ94_35125</name>
</gene>
<keyword evidence="2" id="KW-1185">Reference proteome</keyword>
<sequence length="575" mass="63057">MFARHLRDHHTKLWAALAGLARQSPRLKPLYTRGADPRVARLVQATALGAAVASARLDDDGQLIARPLVAGAMPECLRPRPASTIVQFDPTRSMPQQTRELVIPTKVDGIDVHFEVRWPVHVGPYQLAEARIVRVDSEHQVLHLAITSMVGADLVTRLPDRLRLFFNVAPDLAVDILHALRSSREPVTAVAFDADGELLTEMALPPTVFQWVRLDTTEPPIVGGPRDRFESGTLLRDYFDAEETFAFADFNVSAVRPRAASMTRLELTFPLGRLVEGASRVARDNVLLFCSPATNQYRARTVPIQAGPHDTEWVLSVARRPHAEILHLESLYVDPYDGGPRQPLIAWEAADDAEAAETFGPYYLLAQSKAASEPRTLMLVTFADDNGFFCAAPAGIVRGDVLASDGALTASLKMGDIQVRELGIANVTRVTSSRRAVIGKELSTRLAAYARQGAHQFANHVALAEFLSLHDGYALADVEGGSKLHVPDFVRVSHEHVHERAGTTARFGDRFLATVRAGACRPGEIWAIGECMARAFAERTERLRFSELVLRTDSGGNVTPPFSRRAGICLPFPFG</sequence>
<dbReference type="EMBL" id="CP089983">
    <property type="protein sequence ID" value="WXB02135.1"/>
    <property type="molecule type" value="Genomic_DNA"/>
</dbReference>
<dbReference type="Proteomes" id="UP001374803">
    <property type="component" value="Chromosome"/>
</dbReference>
<evidence type="ECO:0000313" key="1">
    <source>
        <dbReference type="EMBL" id="WXB02135.1"/>
    </source>
</evidence>
<dbReference type="PANTHER" id="PTHR35370">
    <property type="entry name" value="CYTOPLASMIC PROTEIN-RELATED-RELATED"/>
    <property type="match status" value="1"/>
</dbReference>
<protein>
    <submittedName>
        <fullName evidence="1">Type VI secretion system baseplate subunit TssF</fullName>
    </submittedName>
</protein>
<accession>A0ABZ2KU93</accession>
<dbReference type="InterPro" id="IPR010272">
    <property type="entry name" value="T6SS_TssF"/>
</dbReference>
<dbReference type="RefSeq" id="WP_394831762.1">
    <property type="nucleotide sequence ID" value="NZ_CP089929.1"/>
</dbReference>
<organism evidence="1 2">
    <name type="scientific">Pendulispora rubella</name>
    <dbReference type="NCBI Taxonomy" id="2741070"/>
    <lineage>
        <taxon>Bacteria</taxon>
        <taxon>Pseudomonadati</taxon>
        <taxon>Myxococcota</taxon>
        <taxon>Myxococcia</taxon>
        <taxon>Myxococcales</taxon>
        <taxon>Sorangiineae</taxon>
        <taxon>Pendulisporaceae</taxon>
        <taxon>Pendulispora</taxon>
    </lineage>
</organism>
<dbReference type="Pfam" id="PF05947">
    <property type="entry name" value="T6SS_TssF"/>
    <property type="match status" value="1"/>
</dbReference>
<reference evidence="1" key="1">
    <citation type="submission" date="2021-12" db="EMBL/GenBank/DDBJ databases">
        <title>Discovery of the Pendulisporaceae a myxobacterial family with distinct sporulation behavior and unique specialized metabolism.</title>
        <authorList>
            <person name="Garcia R."/>
            <person name="Popoff A."/>
            <person name="Bader C.D."/>
            <person name="Loehr J."/>
            <person name="Walesch S."/>
            <person name="Walt C."/>
            <person name="Boldt J."/>
            <person name="Bunk B."/>
            <person name="Haeckl F.J.F.P.J."/>
            <person name="Gunesch A.P."/>
            <person name="Birkelbach J."/>
            <person name="Nuebel U."/>
            <person name="Pietschmann T."/>
            <person name="Bach T."/>
            <person name="Mueller R."/>
        </authorList>
    </citation>
    <scope>NUCLEOTIDE SEQUENCE</scope>
    <source>
        <strain evidence="1">MSr11367</strain>
    </source>
</reference>
<dbReference type="PANTHER" id="PTHR35370:SF1">
    <property type="entry name" value="TYPE VI SECRETION SYSTEM COMPONENT TSSF1"/>
    <property type="match status" value="1"/>
</dbReference>
<evidence type="ECO:0000313" key="2">
    <source>
        <dbReference type="Proteomes" id="UP001374803"/>
    </source>
</evidence>
<name>A0ABZ2KU93_9BACT</name>
<proteinExistence type="predicted"/>